<reference evidence="2" key="1">
    <citation type="submission" date="2021-07" db="EMBL/GenBank/DDBJ databases">
        <authorList>
            <person name="Fernandez M."/>
            <person name="Pereira P."/>
            <person name="Torres Tejerizo G.A."/>
            <person name="Gonzalez P."/>
            <person name="Agostini E."/>
        </authorList>
    </citation>
    <scope>NUCLEOTIDE SEQUENCE</scope>
    <source>
        <strain evidence="2">SFC 500-1A</strain>
    </source>
</reference>
<protein>
    <submittedName>
        <fullName evidence="2">DUF4882 domain-containing protein</fullName>
    </submittedName>
</protein>
<evidence type="ECO:0000313" key="2">
    <source>
        <dbReference type="EMBL" id="MCF0263339.1"/>
    </source>
</evidence>
<organism evidence="2 3">
    <name type="scientific">Acinetobacter guillouiae</name>
    <name type="common">Acinetobacter genomosp. 11</name>
    <dbReference type="NCBI Taxonomy" id="106649"/>
    <lineage>
        <taxon>Bacteria</taxon>
        <taxon>Pseudomonadati</taxon>
        <taxon>Pseudomonadota</taxon>
        <taxon>Gammaproteobacteria</taxon>
        <taxon>Moraxellales</taxon>
        <taxon>Moraxellaceae</taxon>
        <taxon>Acinetobacter</taxon>
    </lineage>
</organism>
<proteinExistence type="predicted"/>
<dbReference type="Proteomes" id="UP000887320">
    <property type="component" value="Unassembled WGS sequence"/>
</dbReference>
<feature type="signal peptide" evidence="1">
    <location>
        <begin position="1"/>
        <end position="20"/>
    </location>
</feature>
<feature type="chain" id="PRO_5036501185" evidence="1">
    <location>
        <begin position="21"/>
        <end position="272"/>
    </location>
</feature>
<dbReference type="RefSeq" id="WP_234622594.1">
    <property type="nucleotide sequence ID" value="NZ_JAHWXT010000001.1"/>
</dbReference>
<dbReference type="AlphaFoldDB" id="A0A8X8GB22"/>
<dbReference type="EMBL" id="JAHWXT010000001">
    <property type="protein sequence ID" value="MCF0263339.1"/>
    <property type="molecule type" value="Genomic_DNA"/>
</dbReference>
<evidence type="ECO:0000313" key="3">
    <source>
        <dbReference type="Proteomes" id="UP000887320"/>
    </source>
</evidence>
<dbReference type="Pfam" id="PF16223">
    <property type="entry name" value="DUF4882"/>
    <property type="match status" value="1"/>
</dbReference>
<keyword evidence="1" id="KW-0732">Signal</keyword>
<evidence type="ECO:0000256" key="1">
    <source>
        <dbReference type="SAM" id="SignalP"/>
    </source>
</evidence>
<gene>
    <name evidence="2" type="ORF">KW868_02470</name>
</gene>
<accession>A0A8X8GB22</accession>
<sequence length="272" mass="29635">MKKITLAIVTSFLGITNAYSAVCEYKFDATSEQVIAINQQPGNPQALDSLTIGRFPQQSGSKVSFKLTDSNTAFMAFNSKQTNALKDILAGNAIAAVGDQIIPSTGIVAFELNFKVPNALKGKGKLLSFPIMISGKSQDNKLTSIYILYMNNPDETNTTNFLGAFFQHGSSAITPENFSSPLDVQNTLDGYQRMGIYINQSTNQVGLIFNHQNYGYIGTLPSKLDNLFFMIPVVYGNIASSDLNQEVSIELVTDKSKFKNTYPTGTKDICGN</sequence>
<name>A0A8X8GB22_ACIGI</name>
<comment type="caution">
    <text evidence="2">The sequence shown here is derived from an EMBL/GenBank/DDBJ whole genome shotgun (WGS) entry which is preliminary data.</text>
</comment>
<dbReference type="InterPro" id="IPR032620">
    <property type="entry name" value="DUF4882"/>
</dbReference>